<keyword evidence="1" id="KW-0812">Transmembrane</keyword>
<evidence type="ECO:0000313" key="2">
    <source>
        <dbReference type="EMBL" id="MBC8567146.1"/>
    </source>
</evidence>
<dbReference type="Gene3D" id="1.10.1760.20">
    <property type="match status" value="1"/>
</dbReference>
<keyword evidence="1" id="KW-0472">Membrane</keyword>
<gene>
    <name evidence="2" type="ORF">H8692_00015</name>
</gene>
<comment type="caution">
    <text evidence="2">The sequence shown here is derived from an EMBL/GenBank/DDBJ whole genome shotgun (WGS) entry which is preliminary data.</text>
</comment>
<reference evidence="2" key="1">
    <citation type="submission" date="2020-08" db="EMBL/GenBank/DDBJ databases">
        <title>Genome public.</title>
        <authorList>
            <person name="Liu C."/>
            <person name="Sun Q."/>
        </authorList>
    </citation>
    <scope>NUCLEOTIDE SEQUENCE</scope>
    <source>
        <strain evidence="2">NSJ-24</strain>
    </source>
</reference>
<dbReference type="EMBL" id="JACRTA010000001">
    <property type="protein sequence ID" value="MBC8567146.1"/>
    <property type="molecule type" value="Genomic_DNA"/>
</dbReference>
<feature type="transmembrane region" description="Helical" evidence="1">
    <location>
        <begin position="6"/>
        <end position="26"/>
    </location>
</feature>
<keyword evidence="1" id="KW-1133">Transmembrane helix</keyword>
<proteinExistence type="predicted"/>
<feature type="transmembrane region" description="Helical" evidence="1">
    <location>
        <begin position="106"/>
        <end position="127"/>
    </location>
</feature>
<dbReference type="NCBIfam" id="TIGR04518">
    <property type="entry name" value="ECF_S_folT_fam"/>
    <property type="match status" value="1"/>
</dbReference>
<dbReference type="Pfam" id="PF07155">
    <property type="entry name" value="ECF-ribofla_trS"/>
    <property type="match status" value="1"/>
</dbReference>
<evidence type="ECO:0000256" key="1">
    <source>
        <dbReference type="SAM" id="Phobius"/>
    </source>
</evidence>
<accession>A0A926E7U0</accession>
<protein>
    <submittedName>
        <fullName evidence="2">Folate family ECF transporter S component</fullName>
    </submittedName>
</protein>
<feature type="transmembrane region" description="Helical" evidence="1">
    <location>
        <begin position="74"/>
        <end position="94"/>
    </location>
</feature>
<dbReference type="InterPro" id="IPR030949">
    <property type="entry name" value="ECF_S_folate_fam"/>
</dbReference>
<feature type="transmembrane region" description="Helical" evidence="1">
    <location>
        <begin position="38"/>
        <end position="62"/>
    </location>
</feature>
<name>A0A926E7U0_9FIRM</name>
<sequence>MENKSNTMRLVIMAFLIALEVILTRFCSINTPILRIGFGFLPVAMMGIMFGPLWTAVGYAVGDLLGMMIFPTGAYFPGFTLTAFITGLIFGLFLHGKEITWKTVLPASLIIILGLNLLLDTVWLSILMGDGFIALLPTRILKCVVMLPIHLLLIPLVWNRILSRLPFMKSWAA</sequence>
<dbReference type="AlphaFoldDB" id="A0A926E7U0"/>
<evidence type="ECO:0000313" key="3">
    <source>
        <dbReference type="Proteomes" id="UP000610862"/>
    </source>
</evidence>
<dbReference type="GO" id="GO:0022857">
    <property type="term" value="F:transmembrane transporter activity"/>
    <property type="evidence" value="ECO:0007669"/>
    <property type="project" value="InterPro"/>
</dbReference>
<keyword evidence="3" id="KW-1185">Reference proteome</keyword>
<feature type="transmembrane region" description="Helical" evidence="1">
    <location>
        <begin position="139"/>
        <end position="158"/>
    </location>
</feature>
<organism evidence="2 3">
    <name type="scientific">Lentihominibacter hominis</name>
    <dbReference type="NCBI Taxonomy" id="2763645"/>
    <lineage>
        <taxon>Bacteria</taxon>
        <taxon>Bacillati</taxon>
        <taxon>Bacillota</taxon>
        <taxon>Clostridia</taxon>
        <taxon>Peptostreptococcales</taxon>
        <taxon>Anaerovoracaceae</taxon>
        <taxon>Lentihominibacter</taxon>
    </lineage>
</organism>
<dbReference type="RefSeq" id="WP_177269186.1">
    <property type="nucleotide sequence ID" value="NZ_JACRTA010000001.1"/>
</dbReference>
<dbReference type="InterPro" id="IPR009825">
    <property type="entry name" value="ECF_substrate-spec-like"/>
</dbReference>
<dbReference type="Proteomes" id="UP000610862">
    <property type="component" value="Unassembled WGS sequence"/>
</dbReference>